<protein>
    <submittedName>
        <fullName evidence="3">Uncharacterized protein</fullName>
    </submittedName>
</protein>
<reference evidence="3" key="1">
    <citation type="submission" date="2022-08" db="EMBL/GenBank/DDBJ databases">
        <authorList>
            <consortium name="DOE Joint Genome Institute"/>
            <person name="Min B."/>
            <person name="Riley R."/>
            <person name="Sierra-Patev S."/>
            <person name="Naranjo-Ortiz M."/>
            <person name="Looney B."/>
            <person name="Konkel Z."/>
            <person name="Slot J.C."/>
            <person name="Sakamoto Y."/>
            <person name="Steenwyk J.L."/>
            <person name="Rokas A."/>
            <person name="Carro J."/>
            <person name="Camarero S."/>
            <person name="Ferreira P."/>
            <person name="Molpeceres G."/>
            <person name="Ruiz-Duenas F.J."/>
            <person name="Serrano A."/>
            <person name="Henrissat B."/>
            <person name="Drula E."/>
            <person name="Hughes K.W."/>
            <person name="Mata J.L."/>
            <person name="Ishikawa N.K."/>
            <person name="Vargas-Isla R."/>
            <person name="Ushijima S."/>
            <person name="Smith C.A."/>
            <person name="Ahrendt S."/>
            <person name="Andreopoulos W."/>
            <person name="He G."/>
            <person name="Labutti K."/>
            <person name="Lipzen A."/>
            <person name="Ng V."/>
            <person name="Sandor L."/>
            <person name="Barry K."/>
            <person name="Martinez A.T."/>
            <person name="Xiao Y."/>
            <person name="Gibbons J.G."/>
            <person name="Terashima K."/>
            <person name="Hibbett D.S."/>
            <person name="Grigoriev I.V."/>
        </authorList>
    </citation>
    <scope>NUCLEOTIDE SEQUENCE</scope>
    <source>
        <strain evidence="3">TFB9207</strain>
    </source>
</reference>
<evidence type="ECO:0000256" key="2">
    <source>
        <dbReference type="SAM" id="SignalP"/>
    </source>
</evidence>
<keyword evidence="2" id="KW-0732">Signal</keyword>
<evidence type="ECO:0000256" key="1">
    <source>
        <dbReference type="SAM" id="MobiDB-lite"/>
    </source>
</evidence>
<dbReference type="Proteomes" id="UP001163846">
    <property type="component" value="Unassembled WGS sequence"/>
</dbReference>
<dbReference type="EMBL" id="MU806390">
    <property type="protein sequence ID" value="KAJ3835659.1"/>
    <property type="molecule type" value="Genomic_DNA"/>
</dbReference>
<feature type="chain" id="PRO_5041202403" evidence="2">
    <location>
        <begin position="22"/>
        <end position="156"/>
    </location>
</feature>
<evidence type="ECO:0000313" key="3">
    <source>
        <dbReference type="EMBL" id="KAJ3835659.1"/>
    </source>
</evidence>
<evidence type="ECO:0000313" key="4">
    <source>
        <dbReference type="Proteomes" id="UP001163846"/>
    </source>
</evidence>
<gene>
    <name evidence="3" type="ORF">F5878DRAFT_299634</name>
</gene>
<proteinExistence type="predicted"/>
<sequence length="156" mass="16266">MRFYAITSLLLLMISATMTSANRQAEAEDPKAACHHHGLLHYDAYKAGTACEFQPKHMETVFHGTCQVKSGSDEMKCDVGTLPGQTGQTGQTSSGMYNSPSSAGSTSSLDSMGSPSSSGASMDGTGMGTGTGMSGMGTGSGGYRRRKRASFSRRTV</sequence>
<accession>A0AA38P3L7</accession>
<feature type="compositionally biased region" description="Low complexity" evidence="1">
    <location>
        <begin position="99"/>
        <end position="124"/>
    </location>
</feature>
<feature type="signal peptide" evidence="2">
    <location>
        <begin position="1"/>
        <end position="21"/>
    </location>
</feature>
<name>A0AA38P3L7_9AGAR</name>
<keyword evidence="4" id="KW-1185">Reference proteome</keyword>
<feature type="region of interest" description="Disordered" evidence="1">
    <location>
        <begin position="77"/>
        <end position="156"/>
    </location>
</feature>
<comment type="caution">
    <text evidence="3">The sequence shown here is derived from an EMBL/GenBank/DDBJ whole genome shotgun (WGS) entry which is preliminary data.</text>
</comment>
<organism evidence="3 4">
    <name type="scientific">Lentinula raphanica</name>
    <dbReference type="NCBI Taxonomy" id="153919"/>
    <lineage>
        <taxon>Eukaryota</taxon>
        <taxon>Fungi</taxon>
        <taxon>Dikarya</taxon>
        <taxon>Basidiomycota</taxon>
        <taxon>Agaricomycotina</taxon>
        <taxon>Agaricomycetes</taxon>
        <taxon>Agaricomycetidae</taxon>
        <taxon>Agaricales</taxon>
        <taxon>Marasmiineae</taxon>
        <taxon>Omphalotaceae</taxon>
        <taxon>Lentinula</taxon>
    </lineage>
</organism>
<dbReference type="AlphaFoldDB" id="A0AA38P3L7"/>
<feature type="compositionally biased region" description="Gly residues" evidence="1">
    <location>
        <begin position="125"/>
        <end position="142"/>
    </location>
</feature>
<feature type="compositionally biased region" description="Basic residues" evidence="1">
    <location>
        <begin position="143"/>
        <end position="156"/>
    </location>
</feature>